<dbReference type="Proteomes" id="UP001164746">
    <property type="component" value="Chromosome 10"/>
</dbReference>
<sequence>VCTQECSTCQCCADGYHPKCSSRGYCNNGCIDGYYGEICNYKCTSQNCLSCDQHYGNNCLKCIPGYYLENHNCYDCGPQCQSCSSYGCNSCYDGYWGNTCGAKCTHNCVSCNKYYGNCLSCAFGYYVYNRKCAACGAHCAVCGSGGCISCHGGYWGRTCDKNCAQNCASCKKSGGCLSCVSGYYLYYRKCTTCGYHCAECGSSGCTSCHDGYWGSTCNENCAQNCASCSKSDGNCLSCSSGYWGNTCEKPCGHHCLACDKWNGRCLSCEHGYWGHPCTECKRDMCVNQFDCDLCSNISFYANSDVCCLCRVDNCVSCSKALDTVNCKVCKQGYYPQINGKCELCNAYCFNKECDSSSGVCLQGCINGYWNPTCDRKCDSECLSCSQADGLCTRCKNTLKFGPNCRSECSSTCKNSKCDNNGNCMNGCIQNAFGKQCENKCDGSCSPKDNGTICSEKTGMKVNLRNKRQTPETEPENLSALYATVNKGRTSQADYTNEDTDNLHSVTIIENTNYQSSPPQSSKVPHGLVKPYEVSQTKLNMNRNRYNGIYPYDDSRGFRKRNAYIAALGPMAKQLGDFGQFWRMAWQQKVEKIVMVTHFVEGEKTKCEQYWPDHGQRKLYGDIEVVCKVERLYADFIWRQLTLSKGKHNFEERNLHHLQFTAWPDKDIPDDVTSIIEFRQKVNALPSTFNGPVIVHCR</sequence>
<dbReference type="SUPFAM" id="SSF57184">
    <property type="entry name" value="Growth factor receptor domain"/>
    <property type="match status" value="2"/>
</dbReference>
<dbReference type="SUPFAM" id="SSF52799">
    <property type="entry name" value="(Phosphotyrosine protein) phosphatases II"/>
    <property type="match status" value="1"/>
</dbReference>
<accession>A0ABY7F3M4</accession>
<dbReference type="InterPro" id="IPR050348">
    <property type="entry name" value="Protein-Tyr_Phosphatase"/>
</dbReference>
<dbReference type="InterPro" id="IPR029021">
    <property type="entry name" value="Prot-tyrosine_phosphatase-like"/>
</dbReference>
<dbReference type="SMART" id="SM00181">
    <property type="entry name" value="EGF"/>
    <property type="match status" value="7"/>
</dbReference>
<organism evidence="2 3">
    <name type="scientific">Mya arenaria</name>
    <name type="common">Soft-shell clam</name>
    <dbReference type="NCBI Taxonomy" id="6604"/>
    <lineage>
        <taxon>Eukaryota</taxon>
        <taxon>Metazoa</taxon>
        <taxon>Spiralia</taxon>
        <taxon>Lophotrochozoa</taxon>
        <taxon>Mollusca</taxon>
        <taxon>Bivalvia</taxon>
        <taxon>Autobranchia</taxon>
        <taxon>Heteroconchia</taxon>
        <taxon>Euheterodonta</taxon>
        <taxon>Imparidentia</taxon>
        <taxon>Neoheterodontei</taxon>
        <taxon>Myida</taxon>
        <taxon>Myoidea</taxon>
        <taxon>Myidae</taxon>
        <taxon>Mya</taxon>
    </lineage>
</organism>
<dbReference type="Gene3D" id="3.90.190.10">
    <property type="entry name" value="Protein tyrosine phosphatase superfamily"/>
    <property type="match status" value="1"/>
</dbReference>
<dbReference type="PROSITE" id="PS50055">
    <property type="entry name" value="TYR_PHOSPHATASE_PTP"/>
    <property type="match status" value="1"/>
</dbReference>
<feature type="non-terminal residue" evidence="2">
    <location>
        <position position="697"/>
    </location>
</feature>
<name>A0ABY7F3M4_MYAAR</name>
<dbReference type="PANTHER" id="PTHR19134">
    <property type="entry name" value="RECEPTOR-TYPE TYROSINE-PROTEIN PHOSPHATASE"/>
    <property type="match status" value="1"/>
</dbReference>
<protein>
    <submittedName>
        <fullName evidence="2">PTPRC-like protein</fullName>
    </submittedName>
</protein>
<dbReference type="PANTHER" id="PTHR19134:SF449">
    <property type="entry name" value="TYROSINE-PROTEIN PHOSPHATASE 1"/>
    <property type="match status" value="1"/>
</dbReference>
<dbReference type="InterPro" id="IPR009030">
    <property type="entry name" value="Growth_fac_rcpt_cys_sf"/>
</dbReference>
<dbReference type="InterPro" id="IPR000742">
    <property type="entry name" value="EGF"/>
</dbReference>
<evidence type="ECO:0000313" key="2">
    <source>
        <dbReference type="EMBL" id="WAR16777.1"/>
    </source>
</evidence>
<gene>
    <name evidence="2" type="ORF">MAR_031371</name>
</gene>
<proteinExistence type="predicted"/>
<dbReference type="CDD" id="cd00047">
    <property type="entry name" value="PTPc"/>
    <property type="match status" value="1"/>
</dbReference>
<feature type="domain" description="Tyrosine-protein phosphatase" evidence="1">
    <location>
        <begin position="539"/>
        <end position="697"/>
    </location>
</feature>
<reference evidence="2" key="1">
    <citation type="submission" date="2022-11" db="EMBL/GenBank/DDBJ databases">
        <title>Centuries of genome instability and evolution in soft-shell clam transmissible cancer (bioRxiv).</title>
        <authorList>
            <person name="Hart S.F.M."/>
            <person name="Yonemitsu M.A."/>
            <person name="Giersch R.M."/>
            <person name="Beal B.F."/>
            <person name="Arriagada G."/>
            <person name="Davis B.W."/>
            <person name="Ostrander E.A."/>
            <person name="Goff S.P."/>
            <person name="Metzger M.J."/>
        </authorList>
    </citation>
    <scope>NUCLEOTIDE SEQUENCE</scope>
    <source>
        <strain evidence="2">MELC-2E11</strain>
        <tissue evidence="2">Siphon/mantle</tissue>
    </source>
</reference>
<dbReference type="Pfam" id="PF00102">
    <property type="entry name" value="Y_phosphatase"/>
    <property type="match status" value="1"/>
</dbReference>
<evidence type="ECO:0000259" key="1">
    <source>
        <dbReference type="PROSITE" id="PS50055"/>
    </source>
</evidence>
<evidence type="ECO:0000313" key="3">
    <source>
        <dbReference type="Proteomes" id="UP001164746"/>
    </source>
</evidence>
<dbReference type="SMART" id="SM00194">
    <property type="entry name" value="PTPc"/>
    <property type="match status" value="1"/>
</dbReference>
<keyword evidence="3" id="KW-1185">Reference proteome</keyword>
<dbReference type="EMBL" id="CP111021">
    <property type="protein sequence ID" value="WAR16777.1"/>
    <property type="molecule type" value="Genomic_DNA"/>
</dbReference>
<dbReference type="PRINTS" id="PR00700">
    <property type="entry name" value="PRTYPHPHTASE"/>
</dbReference>
<dbReference type="InterPro" id="IPR000242">
    <property type="entry name" value="PTP_cat"/>
</dbReference>